<evidence type="ECO:0000256" key="1">
    <source>
        <dbReference type="SAM" id="MobiDB-lite"/>
    </source>
</evidence>
<dbReference type="PANTHER" id="PTHR35766:SF1">
    <property type="entry name" value="OS08G0543600 PROTEIN"/>
    <property type="match status" value="1"/>
</dbReference>
<accession>A0AA39SHT1</accession>
<reference evidence="2" key="2">
    <citation type="submission" date="2023-06" db="EMBL/GenBank/DDBJ databases">
        <authorList>
            <person name="Swenson N.G."/>
            <person name="Wegrzyn J.L."/>
            <person name="Mcevoy S.L."/>
        </authorList>
    </citation>
    <scope>NUCLEOTIDE SEQUENCE</scope>
    <source>
        <strain evidence="2">NS2018</strain>
        <tissue evidence="2">Leaf</tissue>
    </source>
</reference>
<sequence length="151" mass="15815">MLMDLTPSLPRVTQSSNRLELVAATAAYAKVAVAAAASSPYSSALPSVAVTPMAQSRVKKVPSVDSNSVIQNQHLNGGSFGMAGGLSNVKILSKSRDPFQLNGSNFERSSATNTQSKGPTQGKPNTNLVGKQQGRYGINPSRGYSILHLNV</sequence>
<keyword evidence="3" id="KW-1185">Reference proteome</keyword>
<protein>
    <submittedName>
        <fullName evidence="2">Uncharacterized protein</fullName>
    </submittedName>
</protein>
<dbReference type="AlphaFoldDB" id="A0AA39SHT1"/>
<proteinExistence type="predicted"/>
<dbReference type="PANTHER" id="PTHR35766">
    <property type="entry name" value="OS08G0543600 PROTEIN"/>
    <property type="match status" value="1"/>
</dbReference>
<feature type="compositionally biased region" description="Polar residues" evidence="1">
    <location>
        <begin position="101"/>
        <end position="130"/>
    </location>
</feature>
<feature type="region of interest" description="Disordered" evidence="1">
    <location>
        <begin position="100"/>
        <end position="139"/>
    </location>
</feature>
<gene>
    <name evidence="2" type="ORF">LWI29_008338</name>
</gene>
<name>A0AA39SHT1_ACESA</name>
<organism evidence="2 3">
    <name type="scientific">Acer saccharum</name>
    <name type="common">Sugar maple</name>
    <dbReference type="NCBI Taxonomy" id="4024"/>
    <lineage>
        <taxon>Eukaryota</taxon>
        <taxon>Viridiplantae</taxon>
        <taxon>Streptophyta</taxon>
        <taxon>Embryophyta</taxon>
        <taxon>Tracheophyta</taxon>
        <taxon>Spermatophyta</taxon>
        <taxon>Magnoliopsida</taxon>
        <taxon>eudicotyledons</taxon>
        <taxon>Gunneridae</taxon>
        <taxon>Pentapetalae</taxon>
        <taxon>rosids</taxon>
        <taxon>malvids</taxon>
        <taxon>Sapindales</taxon>
        <taxon>Sapindaceae</taxon>
        <taxon>Hippocastanoideae</taxon>
        <taxon>Acereae</taxon>
        <taxon>Acer</taxon>
    </lineage>
</organism>
<reference evidence="2" key="1">
    <citation type="journal article" date="2022" name="Plant J.">
        <title>Strategies of tolerance reflected in two North American maple genomes.</title>
        <authorList>
            <person name="McEvoy S.L."/>
            <person name="Sezen U.U."/>
            <person name="Trouern-Trend A."/>
            <person name="McMahon S.M."/>
            <person name="Schaberg P.G."/>
            <person name="Yang J."/>
            <person name="Wegrzyn J.L."/>
            <person name="Swenson N.G."/>
        </authorList>
    </citation>
    <scope>NUCLEOTIDE SEQUENCE</scope>
    <source>
        <strain evidence="2">NS2018</strain>
    </source>
</reference>
<dbReference type="EMBL" id="JAUESC010000380">
    <property type="protein sequence ID" value="KAK0591798.1"/>
    <property type="molecule type" value="Genomic_DNA"/>
</dbReference>
<comment type="caution">
    <text evidence="2">The sequence shown here is derived from an EMBL/GenBank/DDBJ whole genome shotgun (WGS) entry which is preliminary data.</text>
</comment>
<evidence type="ECO:0000313" key="2">
    <source>
        <dbReference type="EMBL" id="KAK0591798.1"/>
    </source>
</evidence>
<dbReference type="Proteomes" id="UP001168877">
    <property type="component" value="Unassembled WGS sequence"/>
</dbReference>
<evidence type="ECO:0000313" key="3">
    <source>
        <dbReference type="Proteomes" id="UP001168877"/>
    </source>
</evidence>